<gene>
    <name evidence="7" type="ORF">ABRY91_07425</name>
    <name evidence="5" type="ORF">ABRY92_11940</name>
    <name evidence="9" type="ORF">ABRY96_05700</name>
    <name evidence="8" type="ORF">ABRY97_07015</name>
    <name evidence="4" type="ORF">ABRZ00_01510</name>
    <name evidence="3" type="ORF">ABRZ01_01870</name>
    <name evidence="2" type="ORF">ABRZ02_00880</name>
    <name evidence="6" type="ORF">ABRZ03_05055</name>
    <name evidence="10" type="ORF">ABRZ08_10475</name>
</gene>
<dbReference type="PROSITE" id="PS50910">
    <property type="entry name" value="HEPN"/>
    <property type="match status" value="1"/>
</dbReference>
<reference evidence="5" key="1">
    <citation type="submission" date="2024-05" db="EMBL/GenBank/DDBJ databases">
        <authorList>
            <person name="Luo Y.-C."/>
            <person name="Nicholds J."/>
            <person name="Mortimer T."/>
            <person name="Maboni G."/>
        </authorList>
    </citation>
    <scope>NUCLEOTIDE SEQUENCE</scope>
    <source>
        <strain evidence="10">140124</strain>
        <strain evidence="9">143751</strain>
        <strain evidence="8">143811</strain>
        <strain evidence="7">145849</strain>
        <strain evidence="6">145850</strain>
        <strain evidence="5">145852</strain>
        <strain evidence="4">150221</strain>
        <strain evidence="3">150964</strain>
        <strain evidence="2">153271</strain>
    </source>
</reference>
<dbReference type="EMBL" id="CP158256">
    <property type="protein sequence ID" value="XDJ53275.1"/>
    <property type="molecule type" value="Genomic_DNA"/>
</dbReference>
<sequence>MQAIDKHLADGGLQPSQRPLMVGRLFWEAFKWGGQMIPPNSLTDSPGFEGDVLTAKANRWYEHVFADKLKMEMAYGHAPFKLGNAVWKARFGLIFGKVSLFIDRSLGSRGENPEHSNAPASYNVLCAVEGLQQGMADRLKDSELKEYFDFYISSLQGLQWRDELPNIDLLCTARSDYDQSTEDVMSQRYAQARWGAQQSVEKTLKGLLFIGGSNFPKGGPNGHNLNHLGMLLSDQHGIAINATTLELASCSTKVRYGEEPSTEEHALLANHAVLEVLKDLRTSPKTADLLARYNSRSE</sequence>
<evidence type="ECO:0000313" key="8">
    <source>
        <dbReference type="EMBL" id="XDJ73397.1"/>
    </source>
</evidence>
<name>A0AB39E1S0_9BURK</name>
<dbReference type="Gene3D" id="1.20.120.330">
    <property type="entry name" value="Nucleotidyltransferases domain 2"/>
    <property type="match status" value="1"/>
</dbReference>
<evidence type="ECO:0000313" key="4">
    <source>
        <dbReference type="EMBL" id="XDJ55889.1"/>
    </source>
</evidence>
<dbReference type="Pfam" id="PF05168">
    <property type="entry name" value="HEPN"/>
    <property type="match status" value="1"/>
</dbReference>
<evidence type="ECO:0000313" key="2">
    <source>
        <dbReference type="EMBL" id="XDJ44889.1"/>
    </source>
</evidence>
<evidence type="ECO:0000259" key="1">
    <source>
        <dbReference type="PROSITE" id="PS50910"/>
    </source>
</evidence>
<dbReference type="EMBL" id="CP158266">
    <property type="protein sequence ID" value="XDJ83699.1"/>
    <property type="molecule type" value="Genomic_DNA"/>
</dbReference>
<evidence type="ECO:0000313" key="5">
    <source>
        <dbReference type="EMBL" id="XDJ60682.1"/>
    </source>
</evidence>
<accession>A0AB39E1S0</accession>
<dbReference type="KEGG" id="cgin:ABRZ00_01510"/>
<proteinExistence type="predicted"/>
<protein>
    <submittedName>
        <fullName evidence="5">HEPN domain-containing protein</fullName>
    </submittedName>
</protein>
<feature type="domain" description="HEPN" evidence="1">
    <location>
        <begin position="170"/>
        <end position="283"/>
    </location>
</feature>
<dbReference type="EMBL" id="CP158257">
    <property type="protein sequence ID" value="XDJ55889.1"/>
    <property type="molecule type" value="Genomic_DNA"/>
</dbReference>
<organism evidence="5">
    <name type="scientific">Castellaniella ginsengisoli</name>
    <dbReference type="NCBI Taxonomy" id="546114"/>
    <lineage>
        <taxon>Bacteria</taxon>
        <taxon>Pseudomonadati</taxon>
        <taxon>Pseudomonadota</taxon>
        <taxon>Betaproteobacteria</taxon>
        <taxon>Burkholderiales</taxon>
        <taxon>Alcaligenaceae</taxon>
        <taxon>Castellaniella</taxon>
    </lineage>
</organism>
<dbReference type="EMBL" id="CP158253">
    <property type="protein sequence ID" value="XDJ44889.1"/>
    <property type="molecule type" value="Genomic_DNA"/>
</dbReference>
<dbReference type="EMBL" id="CP158260">
    <property type="protein sequence ID" value="XDJ64702.1"/>
    <property type="molecule type" value="Genomic_DNA"/>
</dbReference>
<dbReference type="RefSeq" id="WP_368641385.1">
    <property type="nucleotide sequence ID" value="NZ_CP158253.1"/>
</dbReference>
<evidence type="ECO:0000313" key="9">
    <source>
        <dbReference type="EMBL" id="XDJ83699.1"/>
    </source>
</evidence>
<dbReference type="EMBL" id="CP158261">
    <property type="protein sequence ID" value="XDJ65280.1"/>
    <property type="molecule type" value="Genomic_DNA"/>
</dbReference>
<dbReference type="AlphaFoldDB" id="A0AB39E1S0"/>
<dbReference type="EMBL" id="CP158264">
    <property type="protein sequence ID" value="XDJ73397.1"/>
    <property type="molecule type" value="Genomic_DNA"/>
</dbReference>
<evidence type="ECO:0000313" key="3">
    <source>
        <dbReference type="EMBL" id="XDJ53275.1"/>
    </source>
</evidence>
<evidence type="ECO:0000313" key="10">
    <source>
        <dbReference type="EMBL" id="XDJ84642.1"/>
    </source>
</evidence>
<dbReference type="EMBL" id="CP158259">
    <property type="protein sequence ID" value="XDJ60682.1"/>
    <property type="molecule type" value="Genomic_DNA"/>
</dbReference>
<dbReference type="InterPro" id="IPR007842">
    <property type="entry name" value="HEPN_dom"/>
</dbReference>
<evidence type="ECO:0000313" key="6">
    <source>
        <dbReference type="EMBL" id="XDJ64702.1"/>
    </source>
</evidence>
<evidence type="ECO:0000313" key="7">
    <source>
        <dbReference type="EMBL" id="XDJ65280.1"/>
    </source>
</evidence>
<dbReference type="EMBL" id="CP158268">
    <property type="protein sequence ID" value="XDJ84642.1"/>
    <property type="molecule type" value="Genomic_DNA"/>
</dbReference>
<dbReference type="GeneID" id="93066170"/>
<dbReference type="SUPFAM" id="SSF81593">
    <property type="entry name" value="Nucleotidyltransferase substrate binding subunit/domain"/>
    <property type="match status" value="1"/>
</dbReference>